<organism evidence="8">
    <name type="scientific">Caldimicrobium thiodismutans</name>
    <dbReference type="NCBI Taxonomy" id="1653476"/>
    <lineage>
        <taxon>Bacteria</taxon>
        <taxon>Pseudomonadati</taxon>
        <taxon>Thermodesulfobacteriota</taxon>
        <taxon>Thermodesulfobacteria</taxon>
        <taxon>Thermodesulfobacteriales</taxon>
        <taxon>Thermodesulfobacteriaceae</taxon>
        <taxon>Caldimicrobium</taxon>
    </lineage>
</organism>
<accession>A0A832GMX0</accession>
<dbReference type="GO" id="GO:0006412">
    <property type="term" value="P:translation"/>
    <property type="evidence" value="ECO:0007669"/>
    <property type="project" value="UniProtKB-UniRule"/>
</dbReference>
<protein>
    <recommendedName>
        <fullName evidence="5">Large ribosomal subunit protein bL25</fullName>
    </recommendedName>
    <alternativeName>
        <fullName evidence="5">General stress protein CTC</fullName>
    </alternativeName>
</protein>
<dbReference type="InterPro" id="IPR029751">
    <property type="entry name" value="Ribosomal_L25_dom"/>
</dbReference>
<dbReference type="InterPro" id="IPR020056">
    <property type="entry name" value="Rbsml_bL25/Gln-tRNA_synth_N"/>
</dbReference>
<evidence type="ECO:0000256" key="2">
    <source>
        <dbReference type="ARBA" id="ARBA00022884"/>
    </source>
</evidence>
<comment type="caution">
    <text evidence="8">The sequence shown here is derived from an EMBL/GenBank/DDBJ whole genome shotgun (WGS) entry which is preliminary data.</text>
</comment>
<dbReference type="AlphaFoldDB" id="A0A832GMX0"/>
<keyword evidence="1 5" id="KW-0699">rRNA-binding</keyword>
<dbReference type="GO" id="GO:0003735">
    <property type="term" value="F:structural constituent of ribosome"/>
    <property type="evidence" value="ECO:0007669"/>
    <property type="project" value="InterPro"/>
</dbReference>
<keyword evidence="4 5" id="KW-0687">Ribonucleoprotein</keyword>
<dbReference type="GO" id="GO:0008097">
    <property type="term" value="F:5S rRNA binding"/>
    <property type="evidence" value="ECO:0007669"/>
    <property type="project" value="InterPro"/>
</dbReference>
<evidence type="ECO:0000259" key="7">
    <source>
        <dbReference type="Pfam" id="PF14693"/>
    </source>
</evidence>
<dbReference type="Gene3D" id="2.40.240.10">
    <property type="entry name" value="Ribosomal Protein L25, Chain P"/>
    <property type="match status" value="1"/>
</dbReference>
<comment type="similarity">
    <text evidence="5">Belongs to the bacterial ribosomal protein bL25 family. CTC subfamily.</text>
</comment>
<dbReference type="EMBL" id="DSZU01000074">
    <property type="protein sequence ID" value="HGV55305.1"/>
    <property type="molecule type" value="Genomic_DNA"/>
</dbReference>
<dbReference type="InterPro" id="IPR011035">
    <property type="entry name" value="Ribosomal_bL25/Gln-tRNA_synth"/>
</dbReference>
<evidence type="ECO:0000256" key="3">
    <source>
        <dbReference type="ARBA" id="ARBA00022980"/>
    </source>
</evidence>
<proteinExistence type="inferred from homology"/>
<comment type="subunit">
    <text evidence="5">Part of the 50S ribosomal subunit; part of the 5S rRNA/L5/L18/L25 subcomplex. Contacts the 5S rRNA. Binds to the 5S rRNA independently of L5 and L18.</text>
</comment>
<evidence type="ECO:0000256" key="5">
    <source>
        <dbReference type="HAMAP-Rule" id="MF_01334"/>
    </source>
</evidence>
<reference evidence="8" key="1">
    <citation type="journal article" date="2020" name="mSystems">
        <title>Genome- and Community-Level Interaction Insights into Carbon Utilization and Element Cycling Functions of Hydrothermarchaeota in Hydrothermal Sediment.</title>
        <authorList>
            <person name="Zhou Z."/>
            <person name="Liu Y."/>
            <person name="Xu W."/>
            <person name="Pan J."/>
            <person name="Luo Z.H."/>
            <person name="Li M."/>
        </authorList>
    </citation>
    <scope>NUCLEOTIDE SEQUENCE [LARGE SCALE GENOMIC DNA]</scope>
    <source>
        <strain evidence="8">SpSt-605</strain>
    </source>
</reference>
<keyword evidence="2 5" id="KW-0694">RNA-binding</keyword>
<keyword evidence="3 5" id="KW-0689">Ribosomal protein</keyword>
<dbReference type="NCBIfam" id="NF004128">
    <property type="entry name" value="PRK05618.1-2"/>
    <property type="match status" value="1"/>
</dbReference>
<dbReference type="InterPro" id="IPR037121">
    <property type="entry name" value="Ribosomal_bL25_C"/>
</dbReference>
<dbReference type="Pfam" id="PF01386">
    <property type="entry name" value="Ribosomal_L25p"/>
    <property type="match status" value="1"/>
</dbReference>
<dbReference type="InterPro" id="IPR001021">
    <property type="entry name" value="Ribosomal_bL25_long"/>
</dbReference>
<dbReference type="InterPro" id="IPR020930">
    <property type="entry name" value="Ribosomal_uL5_bac-type"/>
</dbReference>
<evidence type="ECO:0000313" key="8">
    <source>
        <dbReference type="EMBL" id="HGV55305.1"/>
    </source>
</evidence>
<dbReference type="InterPro" id="IPR020057">
    <property type="entry name" value="Ribosomal_bL25_b-dom"/>
</dbReference>
<dbReference type="GO" id="GO:0022625">
    <property type="term" value="C:cytosolic large ribosomal subunit"/>
    <property type="evidence" value="ECO:0007669"/>
    <property type="project" value="TreeGrafter"/>
</dbReference>
<dbReference type="CDD" id="cd00495">
    <property type="entry name" value="Ribosomal_L25_TL5_CTC"/>
    <property type="match status" value="1"/>
</dbReference>
<feature type="domain" description="Large ribosomal subunit protein bL25 L25" evidence="6">
    <location>
        <begin position="6"/>
        <end position="96"/>
    </location>
</feature>
<comment type="function">
    <text evidence="5">This is one of the proteins that binds to the 5S RNA in the ribosome where it forms part of the central protuberance.</text>
</comment>
<dbReference type="PANTHER" id="PTHR33284:SF1">
    <property type="entry name" value="RIBOSOMAL PROTEIN L25_GLN-TRNA SYNTHETASE, ANTI-CODON-BINDING DOMAIN-CONTAINING PROTEIN"/>
    <property type="match status" value="1"/>
</dbReference>
<dbReference type="NCBIfam" id="TIGR00731">
    <property type="entry name" value="bL25_bact_ctc"/>
    <property type="match status" value="1"/>
</dbReference>
<dbReference type="PANTHER" id="PTHR33284">
    <property type="entry name" value="RIBOSOMAL PROTEIN L25/GLN-TRNA SYNTHETASE, ANTI-CODON-BINDING DOMAIN-CONTAINING PROTEIN"/>
    <property type="match status" value="1"/>
</dbReference>
<gene>
    <name evidence="5" type="primary">rplY</name>
    <name evidence="5" type="synonym">ctc</name>
    <name evidence="8" type="ORF">ENT73_04365</name>
</gene>
<evidence type="ECO:0000259" key="6">
    <source>
        <dbReference type="Pfam" id="PF01386"/>
    </source>
</evidence>
<sequence length="197" mass="22221">MKQVTLKAMKREKTGKETAKKLRKAGFIPAILYGKEIEPLAFALSYSEFEKVYNRYKGEAVIYTLEISNGEVLRKQAILKEYQRHPVTDKFIHLDFQAIEEGHTVELEVPIEFVGKPVGITRGGILEIMIHELTIECLPKDIPDKITVDISHLDIGDSLHVRDIKVPENLKIKDHPEETVATVVAEEAEATPSETTS</sequence>
<dbReference type="Gene3D" id="2.170.120.20">
    <property type="entry name" value="Ribosomal protein L25, beta domain"/>
    <property type="match status" value="1"/>
</dbReference>
<evidence type="ECO:0000256" key="4">
    <source>
        <dbReference type="ARBA" id="ARBA00023274"/>
    </source>
</evidence>
<evidence type="ECO:0000256" key="1">
    <source>
        <dbReference type="ARBA" id="ARBA00022730"/>
    </source>
</evidence>
<dbReference type="Pfam" id="PF14693">
    <property type="entry name" value="Ribosomal_TL5_C"/>
    <property type="match status" value="1"/>
</dbReference>
<dbReference type="HAMAP" id="MF_01334">
    <property type="entry name" value="Ribosomal_bL25_CTC"/>
    <property type="match status" value="1"/>
</dbReference>
<feature type="domain" description="Large ribosomal subunit protein bL25 beta" evidence="7">
    <location>
        <begin position="105"/>
        <end position="186"/>
    </location>
</feature>
<dbReference type="SUPFAM" id="SSF50715">
    <property type="entry name" value="Ribosomal protein L25-like"/>
    <property type="match status" value="1"/>
</dbReference>
<name>A0A832GMX0_9BACT</name>
<dbReference type="NCBIfam" id="NF004139">
    <property type="entry name" value="PRK05618.4-2"/>
    <property type="match status" value="1"/>
</dbReference>